<keyword evidence="12" id="KW-0966">Cell projection</keyword>
<evidence type="ECO:0000313" key="13">
    <source>
        <dbReference type="Proteomes" id="UP000020218"/>
    </source>
</evidence>
<keyword evidence="13" id="KW-1185">Reference proteome</keyword>
<comment type="similarity">
    <text evidence="3">Belongs to the flagella basal body rod proteins family.</text>
</comment>
<keyword evidence="12" id="KW-0969">Cilium</keyword>
<dbReference type="GO" id="GO:0005198">
    <property type="term" value="F:structural molecule activity"/>
    <property type="evidence" value="ECO:0007669"/>
    <property type="project" value="InterPro"/>
</dbReference>
<sequence length="681" mass="70108">MGSGILGTGVSGLLAAQHGLQTTEHNIANANTPGYTRQRVIQGSNPGVNTGSGFLGQGTNVATIERVYSSFLAEQVDRSQSGVSQLDTYVAQIRQIDNLLGDSSAGLSPALQGFFDGVAQVAANPSHLPSRQALIANAQGLSTRYQSLGTQLAQMYDGINGQIRDSVKAINSYAEQIASLNEQIGLAQAATGHSANDLLDSRDNLVAELNKLIRAKSTTNGDGSINVFVGNGQQLVVGSQSIGLAITVAGTDPSRLVVGLKSGAAVREMPESLLSGGALGGLLAFRSESLDRVSSDLGRNAVSLALTVNAQSALGQDLLGQSLLSPPPSGFTPELFAVGEPGVRADSRNPPGSPTVSATFTTPVPYNGNFYTDLVASDYRLTSDGASVTLTRLTDDRRWTAADLAGLDAQLQTDPQGFSLASSAPLPAGASYLVQPTRDAARRIAVNPAVVADPRLLTAAAPIRTSLGAANTGSATISPGSVGPGYESLGAALPLAVLYENGQLRNFPAGTRVSINGGTPQLIGSPASVVPYTSGATITLVGTSASSPPTGISFSISGSPNNGDRFVLAGNSGATADGRNVLALAELQTRDTMSGRTVSFQESYAQLVSDNGNRTRQAQIGAAAQNSLLKQARESRDSLSGVNLDEEAANLIRYQQAYQASAKALQIATNLFDTILDLAAR</sequence>
<proteinExistence type="inferred from homology"/>
<protein>
    <recommendedName>
        <fullName evidence="4">Flagellar hook-associated protein 1</fullName>
    </recommendedName>
</protein>
<evidence type="ECO:0000256" key="2">
    <source>
        <dbReference type="ARBA" id="ARBA00004613"/>
    </source>
</evidence>
<evidence type="ECO:0000259" key="10">
    <source>
        <dbReference type="Pfam" id="PF21159"/>
    </source>
</evidence>
<evidence type="ECO:0000256" key="3">
    <source>
        <dbReference type="ARBA" id="ARBA00009677"/>
    </source>
</evidence>
<feature type="coiled-coil region" evidence="7">
    <location>
        <begin position="163"/>
        <end position="215"/>
    </location>
</feature>
<feature type="domain" description="Flagellar hook-associated protein FlgK helical" evidence="11">
    <location>
        <begin position="94"/>
        <end position="321"/>
    </location>
</feature>
<organism evidence="12 13">
    <name type="scientific">Candidatus Accumulibacter adjunctus</name>
    <dbReference type="NCBI Taxonomy" id="1454001"/>
    <lineage>
        <taxon>Bacteria</taxon>
        <taxon>Pseudomonadati</taxon>
        <taxon>Pseudomonadota</taxon>
        <taxon>Betaproteobacteria</taxon>
        <taxon>Candidatus Accumulibacter</taxon>
    </lineage>
</organism>
<evidence type="ECO:0000259" key="11">
    <source>
        <dbReference type="Pfam" id="PF22638"/>
    </source>
</evidence>
<comment type="caution">
    <text evidence="12">The sequence shown here is derived from an EMBL/GenBank/DDBJ whole genome shotgun (WGS) entry which is preliminary data.</text>
</comment>
<evidence type="ECO:0000259" key="8">
    <source>
        <dbReference type="Pfam" id="PF00460"/>
    </source>
</evidence>
<dbReference type="GO" id="GO:0044780">
    <property type="term" value="P:bacterial-type flagellum assembly"/>
    <property type="evidence" value="ECO:0007669"/>
    <property type="project" value="InterPro"/>
</dbReference>
<dbReference type="PANTHER" id="PTHR30033">
    <property type="entry name" value="FLAGELLAR HOOK-ASSOCIATED PROTEIN 1"/>
    <property type="match status" value="1"/>
</dbReference>
<dbReference type="InterPro" id="IPR010930">
    <property type="entry name" value="Flg_bb/hook_C_dom"/>
</dbReference>
<dbReference type="Pfam" id="PF06429">
    <property type="entry name" value="Flg_bbr_C"/>
    <property type="match status" value="1"/>
</dbReference>
<feature type="domain" description="Flagellar hook-associated protein 1 D3" evidence="10">
    <location>
        <begin position="462"/>
        <end position="569"/>
    </location>
</feature>
<dbReference type="NCBIfam" id="TIGR02492">
    <property type="entry name" value="flgK_ends"/>
    <property type="match status" value="1"/>
</dbReference>
<comment type="subcellular location">
    <subcellularLocation>
        <location evidence="1">Bacterial flagellum</location>
    </subcellularLocation>
    <subcellularLocation>
        <location evidence="2">Secreted</location>
    </subcellularLocation>
</comment>
<dbReference type="AlphaFoldDB" id="A0A011MZX8"/>
<dbReference type="GO" id="GO:0009424">
    <property type="term" value="C:bacterial-type flagellum hook"/>
    <property type="evidence" value="ECO:0007669"/>
    <property type="project" value="InterPro"/>
</dbReference>
<dbReference type="EMBL" id="JFAX01000006">
    <property type="protein sequence ID" value="EXI68141.1"/>
    <property type="molecule type" value="Genomic_DNA"/>
</dbReference>
<dbReference type="InterPro" id="IPR049474">
    <property type="entry name" value="FlgK_D3"/>
</dbReference>
<dbReference type="Proteomes" id="UP000020218">
    <property type="component" value="Unassembled WGS sequence"/>
</dbReference>
<evidence type="ECO:0000256" key="6">
    <source>
        <dbReference type="ARBA" id="ARBA00023143"/>
    </source>
</evidence>
<gene>
    <name evidence="12" type="primary">flgK</name>
    <name evidence="12" type="ORF">AW08_01359</name>
</gene>
<name>A0A011MZX8_9PROT</name>
<dbReference type="PATRIC" id="fig|1454001.3.peg.1408"/>
<feature type="domain" description="Flagellar basal-body/hook protein C-terminal" evidence="9">
    <location>
        <begin position="640"/>
        <end position="678"/>
    </location>
</feature>
<keyword evidence="7" id="KW-0175">Coiled coil</keyword>
<evidence type="ECO:0000256" key="1">
    <source>
        <dbReference type="ARBA" id="ARBA00004365"/>
    </source>
</evidence>
<dbReference type="PRINTS" id="PR01005">
    <property type="entry name" value="FLGHOOKAP1"/>
</dbReference>
<evidence type="ECO:0000259" key="9">
    <source>
        <dbReference type="Pfam" id="PF06429"/>
    </source>
</evidence>
<dbReference type="GO" id="GO:0005576">
    <property type="term" value="C:extracellular region"/>
    <property type="evidence" value="ECO:0007669"/>
    <property type="project" value="UniProtKB-SubCell"/>
</dbReference>
<dbReference type="Pfam" id="PF21159">
    <property type="entry name" value="FlgK_2nd"/>
    <property type="match status" value="1"/>
</dbReference>
<dbReference type="SUPFAM" id="SSF64518">
    <property type="entry name" value="Phase 1 flagellin"/>
    <property type="match status" value="1"/>
</dbReference>
<dbReference type="STRING" id="1454001.AW08_01359"/>
<feature type="domain" description="Flagellar basal body rod protein N-terminal" evidence="8">
    <location>
        <begin position="8"/>
        <end position="36"/>
    </location>
</feature>
<dbReference type="InterPro" id="IPR002371">
    <property type="entry name" value="FlgK"/>
</dbReference>
<evidence type="ECO:0000313" key="12">
    <source>
        <dbReference type="EMBL" id="EXI68141.1"/>
    </source>
</evidence>
<dbReference type="InterPro" id="IPR001444">
    <property type="entry name" value="Flag_bb_rod_N"/>
</dbReference>
<reference evidence="12" key="1">
    <citation type="submission" date="2014-02" db="EMBL/GenBank/DDBJ databases">
        <title>Expanding our view of genomic diversity in Candidatus Accumulibacter clades.</title>
        <authorList>
            <person name="Skennerton C.T."/>
            <person name="Barr J.J."/>
            <person name="Slater F.R."/>
            <person name="Bond P.L."/>
            <person name="Tyson G.W."/>
        </authorList>
    </citation>
    <scope>NUCLEOTIDE SEQUENCE [LARGE SCALE GENOMIC DNA]</scope>
</reference>
<keyword evidence="6" id="KW-0975">Bacterial flagellum</keyword>
<accession>A0A011MZX8</accession>
<dbReference type="PANTHER" id="PTHR30033:SF1">
    <property type="entry name" value="FLAGELLAR HOOK-ASSOCIATED PROTEIN 1"/>
    <property type="match status" value="1"/>
</dbReference>
<keyword evidence="5" id="KW-0964">Secreted</keyword>
<evidence type="ECO:0000256" key="4">
    <source>
        <dbReference type="ARBA" id="ARBA00016244"/>
    </source>
</evidence>
<dbReference type="Pfam" id="PF00460">
    <property type="entry name" value="Flg_bb_rod"/>
    <property type="match status" value="1"/>
</dbReference>
<evidence type="ECO:0000256" key="7">
    <source>
        <dbReference type="SAM" id="Coils"/>
    </source>
</evidence>
<dbReference type="InterPro" id="IPR053927">
    <property type="entry name" value="FlgK_helical"/>
</dbReference>
<keyword evidence="12" id="KW-0282">Flagellum</keyword>
<dbReference type="Pfam" id="PF22638">
    <property type="entry name" value="FlgK_D1"/>
    <property type="match status" value="1"/>
</dbReference>
<evidence type="ECO:0000256" key="5">
    <source>
        <dbReference type="ARBA" id="ARBA00022525"/>
    </source>
</evidence>